<protein>
    <recommendedName>
        <fullName evidence="3">Prepilin-type N-terminal cleavage/methylation domain-containing protein</fullName>
    </recommendedName>
</protein>
<keyword evidence="2" id="KW-1185">Reference proteome</keyword>
<name>A0A517YPE9_9BACT</name>
<dbReference type="Proteomes" id="UP000317369">
    <property type="component" value="Chromosome"/>
</dbReference>
<dbReference type="InterPro" id="IPR012902">
    <property type="entry name" value="N_methyl_site"/>
</dbReference>
<dbReference type="NCBIfam" id="TIGR02532">
    <property type="entry name" value="IV_pilin_GFxxxE"/>
    <property type="match status" value="1"/>
</dbReference>
<accession>A0A517YPE9</accession>
<dbReference type="KEGG" id="pcor:KS4_01220"/>
<evidence type="ECO:0000313" key="1">
    <source>
        <dbReference type="EMBL" id="QDU32093.1"/>
    </source>
</evidence>
<organism evidence="1 2">
    <name type="scientific">Poriferisphaera corsica</name>
    <dbReference type="NCBI Taxonomy" id="2528020"/>
    <lineage>
        <taxon>Bacteria</taxon>
        <taxon>Pseudomonadati</taxon>
        <taxon>Planctomycetota</taxon>
        <taxon>Phycisphaerae</taxon>
        <taxon>Phycisphaerales</taxon>
        <taxon>Phycisphaeraceae</taxon>
        <taxon>Poriferisphaera</taxon>
    </lineage>
</organism>
<reference evidence="1 2" key="1">
    <citation type="submission" date="2019-02" db="EMBL/GenBank/DDBJ databases">
        <title>Deep-cultivation of Planctomycetes and their phenomic and genomic characterization uncovers novel biology.</title>
        <authorList>
            <person name="Wiegand S."/>
            <person name="Jogler M."/>
            <person name="Boedeker C."/>
            <person name="Pinto D."/>
            <person name="Vollmers J."/>
            <person name="Rivas-Marin E."/>
            <person name="Kohn T."/>
            <person name="Peeters S.H."/>
            <person name="Heuer A."/>
            <person name="Rast P."/>
            <person name="Oberbeckmann S."/>
            <person name="Bunk B."/>
            <person name="Jeske O."/>
            <person name="Meyerdierks A."/>
            <person name="Storesund J.E."/>
            <person name="Kallscheuer N."/>
            <person name="Luecker S."/>
            <person name="Lage O.M."/>
            <person name="Pohl T."/>
            <person name="Merkel B.J."/>
            <person name="Hornburger P."/>
            <person name="Mueller R.-W."/>
            <person name="Bruemmer F."/>
            <person name="Labrenz M."/>
            <person name="Spormann A.M."/>
            <person name="Op den Camp H."/>
            <person name="Overmann J."/>
            <person name="Amann R."/>
            <person name="Jetten M.S.M."/>
            <person name="Mascher T."/>
            <person name="Medema M.H."/>
            <person name="Devos D.P."/>
            <person name="Kaster A.-K."/>
            <person name="Ovreas L."/>
            <person name="Rohde M."/>
            <person name="Galperin M.Y."/>
            <person name="Jogler C."/>
        </authorList>
    </citation>
    <scope>NUCLEOTIDE SEQUENCE [LARGE SCALE GENOMIC DNA]</scope>
    <source>
        <strain evidence="1 2">KS4</strain>
    </source>
</reference>
<dbReference type="EMBL" id="CP036425">
    <property type="protein sequence ID" value="QDU32093.1"/>
    <property type="molecule type" value="Genomic_DNA"/>
</dbReference>
<proteinExistence type="predicted"/>
<dbReference type="Gene3D" id="3.30.700.10">
    <property type="entry name" value="Glycoprotein, Type 4 Pilin"/>
    <property type="match status" value="1"/>
</dbReference>
<gene>
    <name evidence="1" type="ORF">KS4_01220</name>
</gene>
<dbReference type="PANTHER" id="PTHR30093">
    <property type="entry name" value="GENERAL SECRETION PATHWAY PROTEIN G"/>
    <property type="match status" value="1"/>
</dbReference>
<dbReference type="PANTHER" id="PTHR30093:SF2">
    <property type="entry name" value="TYPE II SECRETION SYSTEM PROTEIN H"/>
    <property type="match status" value="1"/>
</dbReference>
<evidence type="ECO:0000313" key="2">
    <source>
        <dbReference type="Proteomes" id="UP000317369"/>
    </source>
</evidence>
<sequence>MKRAWPGFTLIELLVVISIIAMLIGMLLPALSNARVAAMSVRNRSNLKQVLVAGELYANEYDGELLYGYAPPTLGGVGFDVEANGLKLSFPVTSRYAWRLSPYFSGIWEVMYDHTALPEVPRVGEDASTAFEKAYAISVTTGFAPNSVFVGGHHSVAFFKGFRPAGWSYERNVGEHVVFKRSEIRNASGLIWFTEVQQVLTGDLVEGNGFYWATPPVANGRKWDVEDGEMVVSNQGIGMGLPKGRYGEVTSSGFLDGHVEGLRAEELLDMRLWYQGAKWADDDFVD</sequence>
<dbReference type="SUPFAM" id="SSF54523">
    <property type="entry name" value="Pili subunits"/>
    <property type="match status" value="1"/>
</dbReference>
<dbReference type="InterPro" id="IPR045584">
    <property type="entry name" value="Pilin-like"/>
</dbReference>
<dbReference type="AlphaFoldDB" id="A0A517YPE9"/>
<evidence type="ECO:0008006" key="3">
    <source>
        <dbReference type="Google" id="ProtNLM"/>
    </source>
</evidence>
<dbReference type="RefSeq" id="WP_234698895.1">
    <property type="nucleotide sequence ID" value="NZ_CP036425.1"/>
</dbReference>